<dbReference type="Proteomes" id="UP000033140">
    <property type="component" value="Unassembled WGS sequence"/>
</dbReference>
<dbReference type="EMBL" id="BACD03000015">
    <property type="protein sequence ID" value="GAO48512.1"/>
    <property type="molecule type" value="Genomic_DNA"/>
</dbReference>
<feature type="region of interest" description="Disordered" evidence="1">
    <location>
        <begin position="30"/>
        <end position="77"/>
    </location>
</feature>
<organism evidence="2 3">
    <name type="scientific">Saitoella complicata (strain BCRC 22490 / CBS 7301 / JCM 7358 / NBRC 10748 / NRRL Y-17804)</name>
    <dbReference type="NCBI Taxonomy" id="698492"/>
    <lineage>
        <taxon>Eukaryota</taxon>
        <taxon>Fungi</taxon>
        <taxon>Dikarya</taxon>
        <taxon>Ascomycota</taxon>
        <taxon>Taphrinomycotina</taxon>
        <taxon>Taphrinomycotina incertae sedis</taxon>
        <taxon>Saitoella</taxon>
    </lineage>
</organism>
<keyword evidence="3" id="KW-1185">Reference proteome</keyword>
<accession>A0A0E9NF75</accession>
<feature type="compositionally biased region" description="Basic and acidic residues" evidence="1">
    <location>
        <begin position="48"/>
        <end position="57"/>
    </location>
</feature>
<evidence type="ECO:0000256" key="1">
    <source>
        <dbReference type="SAM" id="MobiDB-lite"/>
    </source>
</evidence>
<evidence type="ECO:0000313" key="2">
    <source>
        <dbReference type="EMBL" id="GAO48512.1"/>
    </source>
</evidence>
<dbReference type="AlphaFoldDB" id="A0A0E9NF75"/>
<protein>
    <submittedName>
        <fullName evidence="2">Uncharacterized protein</fullName>
    </submittedName>
</protein>
<reference evidence="2 3" key="3">
    <citation type="journal article" date="2015" name="Genome Announc.">
        <title>Draft Genome Sequence of the Archiascomycetous Yeast Saitoella complicata.</title>
        <authorList>
            <person name="Yamauchi K."/>
            <person name="Kondo S."/>
            <person name="Hamamoto M."/>
            <person name="Takahashi Y."/>
            <person name="Ogura Y."/>
            <person name="Hayashi T."/>
            <person name="Nishida H."/>
        </authorList>
    </citation>
    <scope>NUCLEOTIDE SEQUENCE [LARGE SCALE GENOMIC DNA]</scope>
    <source>
        <strain evidence="2 3">NRRL Y-17804</strain>
    </source>
</reference>
<reference evidence="2 3" key="2">
    <citation type="journal article" date="2014" name="J. Gen. Appl. Microbiol.">
        <title>The early diverging ascomycetous budding yeast Saitoella complicata has three histone deacetylases belonging to the Clr6, Hos2, and Rpd3 lineages.</title>
        <authorList>
            <person name="Nishida H."/>
            <person name="Matsumoto T."/>
            <person name="Kondo S."/>
            <person name="Hamamoto M."/>
            <person name="Yoshikawa H."/>
        </authorList>
    </citation>
    <scope>NUCLEOTIDE SEQUENCE [LARGE SCALE GENOMIC DNA]</scope>
    <source>
        <strain evidence="2 3">NRRL Y-17804</strain>
    </source>
</reference>
<evidence type="ECO:0000313" key="3">
    <source>
        <dbReference type="Proteomes" id="UP000033140"/>
    </source>
</evidence>
<feature type="compositionally biased region" description="Polar residues" evidence="1">
    <location>
        <begin position="61"/>
        <end position="77"/>
    </location>
</feature>
<gene>
    <name evidence="2" type="ORF">G7K_2685-t1</name>
</gene>
<sequence>MFVLLVNAGKAMRTICYPAYICPYHKRYQGQSRSEPKIPNHTAKSQKPKPEKPKTIKPENAQDNVHASPLSYNGPNP</sequence>
<proteinExistence type="predicted"/>
<reference evidence="2 3" key="1">
    <citation type="journal article" date="2011" name="J. Gen. Appl. Microbiol.">
        <title>Draft genome sequencing of the enigmatic yeast Saitoella complicata.</title>
        <authorList>
            <person name="Nishida H."/>
            <person name="Hamamoto M."/>
            <person name="Sugiyama J."/>
        </authorList>
    </citation>
    <scope>NUCLEOTIDE SEQUENCE [LARGE SCALE GENOMIC DNA]</scope>
    <source>
        <strain evidence="2 3">NRRL Y-17804</strain>
    </source>
</reference>
<name>A0A0E9NF75_SAICN</name>
<comment type="caution">
    <text evidence="2">The sequence shown here is derived from an EMBL/GenBank/DDBJ whole genome shotgun (WGS) entry which is preliminary data.</text>
</comment>